<dbReference type="AlphaFoldDB" id="A0A2A3YNC5"/>
<comment type="caution">
    <text evidence="1">The sequence shown here is derived from an EMBL/GenBank/DDBJ whole genome shotgun (WGS) entry which is preliminary data.</text>
</comment>
<dbReference type="EMBL" id="NRGR01000005">
    <property type="protein sequence ID" value="PCC40808.1"/>
    <property type="molecule type" value="Genomic_DNA"/>
</dbReference>
<proteinExistence type="predicted"/>
<protein>
    <submittedName>
        <fullName evidence="1">Uncharacterized protein</fullName>
    </submittedName>
</protein>
<reference evidence="1 2" key="1">
    <citation type="journal article" date="2017" name="Elife">
        <title>Extensive horizontal gene transfer in cheese-associated bacteria.</title>
        <authorList>
            <person name="Bonham K.S."/>
            <person name="Wolfe B.E."/>
            <person name="Dutton R.J."/>
        </authorList>
    </citation>
    <scope>NUCLEOTIDE SEQUENCE [LARGE SCALE GENOMIC DNA]</scope>
    <source>
        <strain evidence="1 2">341_9</strain>
    </source>
</reference>
<organism evidence="1 2">
    <name type="scientific">Brachybacterium alimentarium</name>
    <dbReference type="NCBI Taxonomy" id="47845"/>
    <lineage>
        <taxon>Bacteria</taxon>
        <taxon>Bacillati</taxon>
        <taxon>Actinomycetota</taxon>
        <taxon>Actinomycetes</taxon>
        <taxon>Micrococcales</taxon>
        <taxon>Dermabacteraceae</taxon>
        <taxon>Brachybacterium</taxon>
    </lineage>
</organism>
<name>A0A2A3YNC5_9MICO</name>
<dbReference type="OrthoDB" id="4792562at2"/>
<evidence type="ECO:0000313" key="1">
    <source>
        <dbReference type="EMBL" id="PCC40808.1"/>
    </source>
</evidence>
<accession>A0A2A3YNC5</accession>
<dbReference type="Proteomes" id="UP000218598">
    <property type="component" value="Unassembled WGS sequence"/>
</dbReference>
<gene>
    <name evidence="1" type="ORF">CIK66_01850</name>
</gene>
<evidence type="ECO:0000313" key="2">
    <source>
        <dbReference type="Proteomes" id="UP000218598"/>
    </source>
</evidence>
<keyword evidence="2" id="KW-1185">Reference proteome</keyword>
<sequence>MNSSLPWPTEAPVIPLREARPILDRIASLARTHEQDVTLVPGAALAEEDTAADPPPALEQILDELGGIELCGIPVLMLLIEDRTDVGPYTLLGKATTFYPLYETPEVAVVLTLDDDGAPGVVYGIGEDLALQLAAPDLLSYLERFADALEASLQALAQRGDEPDTKGDARAEAAQELMDQHLFAAIVGAGEDEDEYEGAAGQDTAVVPLQDASASGIDALPDGALLVADLRAAPVGARVDLIDADVPGDPLDLRIAWRDRGRLVTLHTD</sequence>